<proteinExistence type="predicted"/>
<organism evidence="1 2">
    <name type="scientific">Phytophthora rubi</name>
    <dbReference type="NCBI Taxonomy" id="129364"/>
    <lineage>
        <taxon>Eukaryota</taxon>
        <taxon>Sar</taxon>
        <taxon>Stramenopiles</taxon>
        <taxon>Oomycota</taxon>
        <taxon>Peronosporomycetes</taxon>
        <taxon>Peronosporales</taxon>
        <taxon>Peronosporaceae</taxon>
        <taxon>Phytophthora</taxon>
    </lineage>
</organism>
<comment type="caution">
    <text evidence="1">The sequence shown here is derived from an EMBL/GenBank/DDBJ whole genome shotgun (WGS) entry which is preliminary data.</text>
</comment>
<dbReference type="Proteomes" id="UP000434957">
    <property type="component" value="Unassembled WGS sequence"/>
</dbReference>
<name>A0A6A4E232_9STRA</name>
<accession>A0A6A4E232</accession>
<reference evidence="1 2" key="1">
    <citation type="submission" date="2018-08" db="EMBL/GenBank/DDBJ databases">
        <title>Genomic investigation of the strawberry pathogen Phytophthora fragariae indicates pathogenicity is determined by transcriptional variation in three key races.</title>
        <authorList>
            <person name="Adams T.M."/>
            <person name="Armitage A.D."/>
            <person name="Sobczyk M.K."/>
            <person name="Bates H.J."/>
            <person name="Dunwell J.M."/>
            <person name="Nellist C.F."/>
            <person name="Harrison R.J."/>
        </authorList>
    </citation>
    <scope>NUCLEOTIDE SEQUENCE [LARGE SCALE GENOMIC DNA]</scope>
    <source>
        <strain evidence="1 2">SCRP333</strain>
    </source>
</reference>
<dbReference type="EMBL" id="QXFT01001451">
    <property type="protein sequence ID" value="KAE9318317.1"/>
    <property type="molecule type" value="Genomic_DNA"/>
</dbReference>
<keyword evidence="2" id="KW-1185">Reference proteome</keyword>
<dbReference type="AlphaFoldDB" id="A0A6A4E232"/>
<sequence>MAGGGHVVACWCIRAAHALPPPPLPGRRAARFPAATISVNGWCACCTVRVQAATCSLCLGARVRNACKASTTPACRAALSEALIGCSLLPAPLQARAASCSHLNKFASDRGDILKMDSQFGGAQVVMFFAPPPPPLLQSNLFI</sequence>
<evidence type="ECO:0000313" key="2">
    <source>
        <dbReference type="Proteomes" id="UP000434957"/>
    </source>
</evidence>
<gene>
    <name evidence="1" type="ORF">PR003_g18259</name>
</gene>
<evidence type="ECO:0000313" key="1">
    <source>
        <dbReference type="EMBL" id="KAE9318317.1"/>
    </source>
</evidence>
<protein>
    <submittedName>
        <fullName evidence="1">Uncharacterized protein</fullName>
    </submittedName>
</protein>